<dbReference type="Pfam" id="PF01555">
    <property type="entry name" value="N6_N4_Mtase"/>
    <property type="match status" value="1"/>
</dbReference>
<dbReference type="PANTHER" id="PTHR13370">
    <property type="entry name" value="RNA METHYLASE-RELATED"/>
    <property type="match status" value="1"/>
</dbReference>
<feature type="domain" description="DNA methylase N-4/N-6" evidence="5">
    <location>
        <begin position="24"/>
        <end position="245"/>
    </location>
</feature>
<accession>E7G330</accession>
<evidence type="ECO:0000259" key="5">
    <source>
        <dbReference type="Pfam" id="PF01555"/>
    </source>
</evidence>
<dbReference type="GO" id="GO:0005737">
    <property type="term" value="C:cytoplasm"/>
    <property type="evidence" value="ECO:0007669"/>
    <property type="project" value="TreeGrafter"/>
</dbReference>
<dbReference type="Proteomes" id="UP000054093">
    <property type="component" value="Unassembled WGS sequence"/>
</dbReference>
<comment type="caution">
    <text evidence="6">The sequence shown here is derived from an EMBL/GenBank/DDBJ whole genome shotgun (WGS) entry which is preliminary data.</text>
</comment>
<dbReference type="RefSeq" id="WP_006564584.1">
    <property type="nucleotide sequence ID" value="NZ_ADHO01000057.1"/>
</dbReference>
<evidence type="ECO:0000256" key="4">
    <source>
        <dbReference type="RuleBase" id="RU362026"/>
    </source>
</evidence>
<comment type="similarity">
    <text evidence="1 4">Belongs to the N(4)/N(6)-methyltransferase family.</text>
</comment>
<evidence type="ECO:0000256" key="3">
    <source>
        <dbReference type="ARBA" id="ARBA00022679"/>
    </source>
</evidence>
<name>E7G330_9HELI</name>
<dbReference type="PROSITE" id="PS00092">
    <property type="entry name" value="N6_MTASE"/>
    <property type="match status" value="1"/>
</dbReference>
<dbReference type="GeneID" id="56928282"/>
<evidence type="ECO:0000313" key="6">
    <source>
        <dbReference type="EMBL" id="EFX42208.1"/>
    </source>
</evidence>
<dbReference type="PANTHER" id="PTHR13370:SF3">
    <property type="entry name" value="TRNA (GUANINE(10)-N2)-METHYLTRANSFERASE HOMOLOG"/>
    <property type="match status" value="1"/>
</dbReference>
<dbReference type="Gene3D" id="3.40.50.150">
    <property type="entry name" value="Vaccinia Virus protein VP39"/>
    <property type="match status" value="1"/>
</dbReference>
<proteinExistence type="inferred from homology"/>
<organism evidence="6 7">
    <name type="scientific">Helicobacter suis HS5</name>
    <dbReference type="NCBI Taxonomy" id="710394"/>
    <lineage>
        <taxon>Bacteria</taxon>
        <taxon>Pseudomonadati</taxon>
        <taxon>Campylobacterota</taxon>
        <taxon>Epsilonproteobacteria</taxon>
        <taxon>Campylobacterales</taxon>
        <taxon>Helicobacteraceae</taxon>
        <taxon>Helicobacter</taxon>
    </lineage>
</organism>
<evidence type="ECO:0000256" key="2">
    <source>
        <dbReference type="ARBA" id="ARBA00022603"/>
    </source>
</evidence>
<sequence>MLQINTILQGNCLDILKDLPSQSVDFIFADPPYFMQTQGELLRVGGARFEGVQETWDQFKDFAHYDDFSCLWLAQCRRLLKNRGSICVIGSFQNIYRLGYLMQNLGFWIINDIIWHKTNPVPNFTGSRLCNAHEIILWCAKDKKASFTFNYKTLKSLNQNKQEKSVWFIPLCTGSERLKNQEGNKLHPTQKPEQLLEKLILMATKPHDLILDPFFGTGTTGAMAKKLGRSFLGIEKNEIYIKAAQRRIEQITISQDAMAYLELEKKPPKVSMKVLIDTGYLKIGDKLYSPDYQEKCQVLADGKVCDASGQVLSIHKMSAKILNKINHNGWDYFYIKDGMQFISLNQLRYCYHKIDAR</sequence>
<evidence type="ECO:0000256" key="1">
    <source>
        <dbReference type="ARBA" id="ARBA00006594"/>
    </source>
</evidence>
<dbReference type="GO" id="GO:0009007">
    <property type="term" value="F:site-specific DNA-methyltransferase (adenine-specific) activity"/>
    <property type="evidence" value="ECO:0007669"/>
    <property type="project" value="TreeGrafter"/>
</dbReference>
<dbReference type="AlphaFoldDB" id="E7G330"/>
<keyword evidence="3 6" id="KW-0808">Transferase</keyword>
<dbReference type="GO" id="GO:0032259">
    <property type="term" value="P:methylation"/>
    <property type="evidence" value="ECO:0007669"/>
    <property type="project" value="UniProtKB-KW"/>
</dbReference>
<dbReference type="PRINTS" id="PR00508">
    <property type="entry name" value="S21N4MTFRASE"/>
</dbReference>
<gene>
    <name evidence="6" type="primary">dpnA</name>
    <name evidence="6" type="ORF">HSUHS5_0337</name>
</gene>
<dbReference type="GO" id="GO:0003677">
    <property type="term" value="F:DNA binding"/>
    <property type="evidence" value="ECO:0007669"/>
    <property type="project" value="InterPro"/>
</dbReference>
<dbReference type="GO" id="GO:0008170">
    <property type="term" value="F:N-methyltransferase activity"/>
    <property type="evidence" value="ECO:0007669"/>
    <property type="project" value="InterPro"/>
</dbReference>
<dbReference type="InterPro" id="IPR001091">
    <property type="entry name" value="RM_Methyltransferase"/>
</dbReference>
<keyword evidence="2 6" id="KW-0489">Methyltransferase</keyword>
<reference evidence="6 7" key="1">
    <citation type="journal article" date="2011" name="Vet. Res.">
        <title>Genome sequence of Helicobacter suis supports its role in gastric pathology.</title>
        <authorList>
            <person name="Vermoote M."/>
            <person name="Vandekerckhove T.T."/>
            <person name="Flahou B."/>
            <person name="Pasmans F."/>
            <person name="Smet A."/>
            <person name="De Groote D."/>
            <person name="Van Criekinge W."/>
            <person name="Ducatelle R."/>
            <person name="Haesebrouck F."/>
        </authorList>
    </citation>
    <scope>NUCLEOTIDE SEQUENCE [LARGE SCALE GENOMIC DNA]</scope>
    <source>
        <strain evidence="6 7">HS5</strain>
    </source>
</reference>
<evidence type="ECO:0000313" key="7">
    <source>
        <dbReference type="Proteomes" id="UP000054093"/>
    </source>
</evidence>
<dbReference type="InterPro" id="IPR002052">
    <property type="entry name" value="DNA_methylase_N6_adenine_CS"/>
</dbReference>
<dbReference type="InterPro" id="IPR029063">
    <property type="entry name" value="SAM-dependent_MTases_sf"/>
</dbReference>
<protein>
    <recommendedName>
        <fullName evidence="4">Methyltransferase</fullName>
        <ecNumber evidence="4">2.1.1.-</ecNumber>
    </recommendedName>
</protein>
<dbReference type="SUPFAM" id="SSF53335">
    <property type="entry name" value="S-adenosyl-L-methionine-dependent methyltransferases"/>
    <property type="match status" value="1"/>
</dbReference>
<dbReference type="InterPro" id="IPR002941">
    <property type="entry name" value="DNA_methylase_N4/N6"/>
</dbReference>
<dbReference type="EC" id="2.1.1.-" evidence="4"/>
<dbReference type="EMBL" id="ADHO01000057">
    <property type="protein sequence ID" value="EFX42208.1"/>
    <property type="molecule type" value="Genomic_DNA"/>
</dbReference>